<evidence type="ECO:0000313" key="1">
    <source>
        <dbReference type="EMBL" id="SFV71647.1"/>
    </source>
</evidence>
<proteinExistence type="predicted"/>
<dbReference type="AlphaFoldDB" id="A0A1W1D149"/>
<name>A0A1W1D149_9ZZZZ</name>
<gene>
    <name evidence="1" type="ORF">MNB_SV-13-871</name>
</gene>
<dbReference type="EMBL" id="FPHM01000287">
    <property type="protein sequence ID" value="SFV71647.1"/>
    <property type="molecule type" value="Genomic_DNA"/>
</dbReference>
<reference evidence="1" key="1">
    <citation type="submission" date="2016-10" db="EMBL/GenBank/DDBJ databases">
        <authorList>
            <person name="de Groot N.N."/>
        </authorList>
    </citation>
    <scope>NUCLEOTIDE SEQUENCE</scope>
</reference>
<organism evidence="1">
    <name type="scientific">hydrothermal vent metagenome</name>
    <dbReference type="NCBI Taxonomy" id="652676"/>
    <lineage>
        <taxon>unclassified sequences</taxon>
        <taxon>metagenomes</taxon>
        <taxon>ecological metagenomes</taxon>
    </lineage>
</organism>
<sequence>MHKIITFMLLFMLSFSMAHDSVISLLKHEKYPNISQINIDLTLDKSCEGFNEIHNMFHFMAIVTAIKTYYPHFPTNIILQTLTTQAPSPLQESAYKPPIV</sequence>
<protein>
    <submittedName>
        <fullName evidence="1">Uncharacterized protein</fullName>
    </submittedName>
</protein>
<accession>A0A1W1D149</accession>